<keyword evidence="3" id="KW-0663">Pyridoxal phosphate</keyword>
<dbReference type="SUPFAM" id="SSF56752">
    <property type="entry name" value="D-aminoacid aminotransferase-like PLP-dependent enzymes"/>
    <property type="match status" value="1"/>
</dbReference>
<evidence type="ECO:0000256" key="2">
    <source>
        <dbReference type="ARBA" id="ARBA00009320"/>
    </source>
</evidence>
<dbReference type="EC" id="2.6.1.42" evidence="4"/>
<evidence type="ECO:0000313" key="5">
    <source>
        <dbReference type="Proteomes" id="UP000494245"/>
    </source>
</evidence>
<dbReference type="InterPro" id="IPR050571">
    <property type="entry name" value="Class-IV_PLP-Dep_Aminotrnsfr"/>
</dbReference>
<comment type="caution">
    <text evidence="4">The sequence shown here is derived from an EMBL/GenBank/DDBJ whole genome shotgun (WGS) entry which is preliminary data.</text>
</comment>
<evidence type="ECO:0000256" key="1">
    <source>
        <dbReference type="ARBA" id="ARBA00001933"/>
    </source>
</evidence>
<sequence length="312" mass="33995">MDILDSKAYLDRMLAAPRPGSGQVLAFYEHRVGAVCKDPALMLMPWDDHLVHRGDGVFETIKWVDSKVYLLDEHLARMGRSGQAIGLEPPCPWEAVREIVLATGRAAGTPNGLFRMLLGRGPGGFGLDPSECPEPSLYVAAYEYAPKPDAFYQKGVTAFRTSIPAKQSYLATIKSIDYLPNVLMKKEALAKGKDFPVCFDARGFLAEGATENVALVDKDGCITVPRLDNALSGTTLLRVLELARGEISHCYKSITEDDIREAREMLILGTTAQCLSIVEYDGRPVGGGTPGPVSRRLLELLKKDLAQNGVSL</sequence>
<gene>
    <name evidence="4" type="primary">ilvE_1</name>
    <name evidence="4" type="ORF">NNJEOMEG_00427</name>
</gene>
<dbReference type="EMBL" id="BLTE01000001">
    <property type="protein sequence ID" value="GFK92602.1"/>
    <property type="molecule type" value="Genomic_DNA"/>
</dbReference>
<comment type="cofactor">
    <cofactor evidence="1">
        <name>pyridoxal 5'-phosphate</name>
        <dbReference type="ChEBI" id="CHEBI:597326"/>
    </cofactor>
</comment>
<accession>A0A6V8LIN1</accession>
<keyword evidence="5" id="KW-1185">Reference proteome</keyword>
<dbReference type="GO" id="GO:0046394">
    <property type="term" value="P:carboxylic acid biosynthetic process"/>
    <property type="evidence" value="ECO:0007669"/>
    <property type="project" value="UniProtKB-ARBA"/>
</dbReference>
<reference evidence="4 5" key="2">
    <citation type="submission" date="2020-05" db="EMBL/GenBank/DDBJ databases">
        <title>Draft genome sequence of Desulfovibrio sp. strainFSS-1.</title>
        <authorList>
            <person name="Shimoshige H."/>
            <person name="Kobayashi H."/>
            <person name="Maekawa T."/>
        </authorList>
    </citation>
    <scope>NUCLEOTIDE SEQUENCE [LARGE SCALE GENOMIC DNA]</scope>
    <source>
        <strain evidence="4 5">SIID29052-01</strain>
    </source>
</reference>
<dbReference type="Proteomes" id="UP000494245">
    <property type="component" value="Unassembled WGS sequence"/>
</dbReference>
<dbReference type="InterPro" id="IPR036038">
    <property type="entry name" value="Aminotransferase-like"/>
</dbReference>
<dbReference type="PANTHER" id="PTHR42743">
    <property type="entry name" value="AMINO-ACID AMINOTRANSFERASE"/>
    <property type="match status" value="1"/>
</dbReference>
<proteinExistence type="inferred from homology"/>
<dbReference type="AlphaFoldDB" id="A0A6V8LIN1"/>
<name>A0A6V8LIN1_9BACT</name>
<keyword evidence="4" id="KW-0808">Transferase</keyword>
<dbReference type="FunFam" id="3.20.10.10:FF:000002">
    <property type="entry name" value="D-alanine aminotransferase"/>
    <property type="match status" value="1"/>
</dbReference>
<keyword evidence="4" id="KW-0032">Aminotransferase</keyword>
<dbReference type="InterPro" id="IPR001544">
    <property type="entry name" value="Aminotrans_IV"/>
</dbReference>
<organism evidence="4 5">
    <name type="scientific">Fundidesulfovibrio magnetotacticus</name>
    <dbReference type="NCBI Taxonomy" id="2730080"/>
    <lineage>
        <taxon>Bacteria</taxon>
        <taxon>Pseudomonadati</taxon>
        <taxon>Thermodesulfobacteriota</taxon>
        <taxon>Desulfovibrionia</taxon>
        <taxon>Desulfovibrionales</taxon>
        <taxon>Desulfovibrionaceae</taxon>
        <taxon>Fundidesulfovibrio</taxon>
    </lineage>
</organism>
<evidence type="ECO:0000313" key="4">
    <source>
        <dbReference type="EMBL" id="GFK92602.1"/>
    </source>
</evidence>
<dbReference type="Gene3D" id="3.30.470.10">
    <property type="match status" value="1"/>
</dbReference>
<comment type="similarity">
    <text evidence="2">Belongs to the class-IV pyridoxal-phosphate-dependent aminotransferase family.</text>
</comment>
<dbReference type="Gene3D" id="3.20.10.10">
    <property type="entry name" value="D-amino Acid Aminotransferase, subunit A, domain 2"/>
    <property type="match status" value="1"/>
</dbReference>
<reference evidence="4 5" key="1">
    <citation type="submission" date="2020-04" db="EMBL/GenBank/DDBJ databases">
        <authorList>
            <consortium name="Desulfovibrio sp. FSS-1 genome sequencing consortium"/>
            <person name="Shimoshige H."/>
            <person name="Kobayashi H."/>
            <person name="Maekawa T."/>
        </authorList>
    </citation>
    <scope>NUCLEOTIDE SEQUENCE [LARGE SCALE GENOMIC DNA]</scope>
    <source>
        <strain evidence="4 5">SIID29052-01</strain>
    </source>
</reference>
<dbReference type="GO" id="GO:0004084">
    <property type="term" value="F:branched-chain-amino-acid transaminase activity"/>
    <property type="evidence" value="ECO:0007669"/>
    <property type="project" value="UniProtKB-EC"/>
</dbReference>
<dbReference type="PANTHER" id="PTHR42743:SF22">
    <property type="entry name" value="D-AMINO-ACID TRANSAMINASE, CHLOROPLASTIC"/>
    <property type="match status" value="1"/>
</dbReference>
<protein>
    <submittedName>
        <fullName evidence="4">Branched-chain-amino-acid aminotransferase</fullName>
        <ecNumber evidence="4">2.6.1.42</ecNumber>
    </submittedName>
</protein>
<dbReference type="Pfam" id="PF01063">
    <property type="entry name" value="Aminotran_4"/>
    <property type="match status" value="1"/>
</dbReference>
<evidence type="ECO:0000256" key="3">
    <source>
        <dbReference type="ARBA" id="ARBA00022898"/>
    </source>
</evidence>
<dbReference type="InterPro" id="IPR043131">
    <property type="entry name" value="BCAT-like_N"/>
</dbReference>
<dbReference type="InterPro" id="IPR043132">
    <property type="entry name" value="BCAT-like_C"/>
</dbReference>
<dbReference type="GO" id="GO:0008652">
    <property type="term" value="P:amino acid biosynthetic process"/>
    <property type="evidence" value="ECO:0007669"/>
    <property type="project" value="UniProtKB-ARBA"/>
</dbReference>